<dbReference type="AlphaFoldDB" id="A0A8H3INJ1"/>
<keyword evidence="3" id="KW-1185">Reference proteome</keyword>
<dbReference type="Pfam" id="PF25000">
    <property type="entry name" value="DUF7779"/>
    <property type="match status" value="1"/>
</dbReference>
<gene>
    <name evidence="2" type="ORF">ALECFALPRED_001864</name>
</gene>
<evidence type="ECO:0000313" key="3">
    <source>
        <dbReference type="Proteomes" id="UP000664203"/>
    </source>
</evidence>
<sequence length="556" mass="63111">MDHAPEEMSLFLASGKETLSPEALSTLRVMAFLDPQHFLKDIFEGHRLLFKAKNEELMFHFPTTAAAHTEACAELVEASLVQLSEEDMELSMRPEIQTSVLADLHKTGLISPLFNATVKTLTGLWPQMVCVPDRTVDPVEFAVATAPGTDYEEYLKTRHSAGQTSQFQEYVQYARVNIWGQRDELVHHIARLEHIFYQSDDDMVEVCATNTFAQLLTEAAWYYFERSRYDDAEVKIQAALGVYGLARGKSSLHQASTNRVHAAIALERGKHDNAAQYVELQMEQLELPWLQQRQALDNAAQYVKLQVEQVGLSWLQQRQALKESGLLDRAPDAVALSPWGLDIPPGMFVVLPLRSICSFGWKLYLDAQNKKEPQYLQYLDQAALCFSTVLKDRTDVLKDSERRNTRTGELLYALGNVANKHARFLGQLYMDESLKAYENALSHFQGAVPDIFSAVGMAKTHYKLAVHSIRSRSYERAKYHVDEAMQLYGSNAAYHHHLARLVFQRSRIKTLTGSPSAKLTLHSAFSIRRQIRPTGNRIAEEMTEADFDELIGIWER</sequence>
<organism evidence="2 3">
    <name type="scientific">Alectoria fallacina</name>
    <dbReference type="NCBI Taxonomy" id="1903189"/>
    <lineage>
        <taxon>Eukaryota</taxon>
        <taxon>Fungi</taxon>
        <taxon>Dikarya</taxon>
        <taxon>Ascomycota</taxon>
        <taxon>Pezizomycotina</taxon>
        <taxon>Lecanoromycetes</taxon>
        <taxon>OSLEUM clade</taxon>
        <taxon>Lecanoromycetidae</taxon>
        <taxon>Lecanorales</taxon>
        <taxon>Lecanorineae</taxon>
        <taxon>Parmeliaceae</taxon>
        <taxon>Alectoria</taxon>
    </lineage>
</organism>
<feature type="domain" description="DUF7779" evidence="1">
    <location>
        <begin position="17"/>
        <end position="106"/>
    </location>
</feature>
<protein>
    <recommendedName>
        <fullName evidence="1">DUF7779 domain-containing protein</fullName>
    </recommendedName>
</protein>
<name>A0A8H3INJ1_9LECA</name>
<evidence type="ECO:0000259" key="1">
    <source>
        <dbReference type="Pfam" id="PF25000"/>
    </source>
</evidence>
<dbReference type="Proteomes" id="UP000664203">
    <property type="component" value="Unassembled WGS sequence"/>
</dbReference>
<evidence type="ECO:0000313" key="2">
    <source>
        <dbReference type="EMBL" id="CAF9921710.1"/>
    </source>
</evidence>
<comment type="caution">
    <text evidence="2">The sequence shown here is derived from an EMBL/GenBank/DDBJ whole genome shotgun (WGS) entry which is preliminary data.</text>
</comment>
<dbReference type="Gene3D" id="1.25.40.10">
    <property type="entry name" value="Tetratricopeptide repeat domain"/>
    <property type="match status" value="1"/>
</dbReference>
<dbReference type="InterPro" id="IPR056681">
    <property type="entry name" value="DUF7779"/>
</dbReference>
<dbReference type="InterPro" id="IPR011990">
    <property type="entry name" value="TPR-like_helical_dom_sf"/>
</dbReference>
<dbReference type="OrthoDB" id="6161812at2759"/>
<reference evidence="2" key="1">
    <citation type="submission" date="2021-03" db="EMBL/GenBank/DDBJ databases">
        <authorList>
            <person name="Tagirdzhanova G."/>
        </authorList>
    </citation>
    <scope>NUCLEOTIDE SEQUENCE</scope>
</reference>
<dbReference type="SUPFAM" id="SSF48452">
    <property type="entry name" value="TPR-like"/>
    <property type="match status" value="1"/>
</dbReference>
<proteinExistence type="predicted"/>
<accession>A0A8H3INJ1</accession>
<dbReference type="EMBL" id="CAJPDR010000148">
    <property type="protein sequence ID" value="CAF9921710.1"/>
    <property type="molecule type" value="Genomic_DNA"/>
</dbReference>